<evidence type="ECO:0000313" key="1">
    <source>
        <dbReference type="EMBL" id="KRX36780.1"/>
    </source>
</evidence>
<dbReference type="EMBL" id="JYDJ01000345">
    <property type="protein sequence ID" value="KRX36780.1"/>
    <property type="molecule type" value="Genomic_DNA"/>
</dbReference>
<sequence>MHVTTVSRPPISSIFVVLPFCALPVRVCDCELLLSKRDTMANSEACYNGDKCDRDVVVPWAM</sequence>
<organism evidence="1 2">
    <name type="scientific">Trichinella murrelli</name>
    <dbReference type="NCBI Taxonomy" id="144512"/>
    <lineage>
        <taxon>Eukaryota</taxon>
        <taxon>Metazoa</taxon>
        <taxon>Ecdysozoa</taxon>
        <taxon>Nematoda</taxon>
        <taxon>Enoplea</taxon>
        <taxon>Dorylaimia</taxon>
        <taxon>Trichinellida</taxon>
        <taxon>Trichinellidae</taxon>
        <taxon>Trichinella</taxon>
    </lineage>
</organism>
<proteinExistence type="predicted"/>
<reference evidence="1 2" key="1">
    <citation type="submission" date="2015-01" db="EMBL/GenBank/DDBJ databases">
        <title>Evolution of Trichinella species and genotypes.</title>
        <authorList>
            <person name="Korhonen P.K."/>
            <person name="Edoardo P."/>
            <person name="Giuseppe L.R."/>
            <person name="Gasser R.B."/>
        </authorList>
    </citation>
    <scope>NUCLEOTIDE SEQUENCE [LARGE SCALE GENOMIC DNA]</scope>
    <source>
        <strain evidence="1">ISS417</strain>
    </source>
</reference>
<name>A0A0V0TCN1_9BILA</name>
<protein>
    <submittedName>
        <fullName evidence="1">Uncharacterized protein</fullName>
    </submittedName>
</protein>
<keyword evidence="2" id="KW-1185">Reference proteome</keyword>
<dbReference type="AlphaFoldDB" id="A0A0V0TCN1"/>
<gene>
    <name evidence="1" type="ORF">T05_7019</name>
</gene>
<accession>A0A0V0TCN1</accession>
<dbReference type="Proteomes" id="UP000055048">
    <property type="component" value="Unassembled WGS sequence"/>
</dbReference>
<evidence type="ECO:0000313" key="2">
    <source>
        <dbReference type="Proteomes" id="UP000055048"/>
    </source>
</evidence>
<comment type="caution">
    <text evidence="1">The sequence shown here is derived from an EMBL/GenBank/DDBJ whole genome shotgun (WGS) entry which is preliminary data.</text>
</comment>